<accession>A0A1B2M174</accession>
<dbReference type="InterPro" id="IPR051598">
    <property type="entry name" value="TSUP/Inactive_protease-like"/>
</dbReference>
<keyword evidence="6" id="KW-1003">Cell membrane</keyword>
<feature type="transmembrane region" description="Helical" evidence="6">
    <location>
        <begin position="7"/>
        <end position="30"/>
    </location>
</feature>
<proteinExistence type="inferred from homology"/>
<dbReference type="RefSeq" id="WP_067556368.1">
    <property type="nucleotide sequence ID" value="NZ_CP016895.1"/>
</dbReference>
<keyword evidence="5 6" id="KW-0472">Membrane</keyword>
<evidence type="ECO:0000256" key="1">
    <source>
        <dbReference type="ARBA" id="ARBA00004141"/>
    </source>
</evidence>
<feature type="transmembrane region" description="Helical" evidence="6">
    <location>
        <begin position="50"/>
        <end position="72"/>
    </location>
</feature>
<feature type="transmembrane region" description="Helical" evidence="6">
    <location>
        <begin position="110"/>
        <end position="128"/>
    </location>
</feature>
<evidence type="ECO:0000256" key="5">
    <source>
        <dbReference type="ARBA" id="ARBA00023136"/>
    </source>
</evidence>
<dbReference type="InterPro" id="IPR002781">
    <property type="entry name" value="TM_pro_TauE-like"/>
</dbReference>
<feature type="transmembrane region" description="Helical" evidence="6">
    <location>
        <begin position="173"/>
        <end position="194"/>
    </location>
</feature>
<dbReference type="KEGG" id="ala:BFG52_11730"/>
<feature type="transmembrane region" description="Helical" evidence="6">
    <location>
        <begin position="275"/>
        <end position="293"/>
    </location>
</feature>
<feature type="transmembrane region" description="Helical" evidence="6">
    <location>
        <begin position="244"/>
        <end position="263"/>
    </location>
</feature>
<feature type="transmembrane region" description="Helical" evidence="6">
    <location>
        <begin position="84"/>
        <end position="104"/>
    </location>
</feature>
<evidence type="ECO:0000256" key="6">
    <source>
        <dbReference type="RuleBase" id="RU363041"/>
    </source>
</evidence>
<protein>
    <recommendedName>
        <fullName evidence="6">Probable membrane transporter protein</fullName>
    </recommendedName>
</protein>
<dbReference type="EMBL" id="CP016895">
    <property type="protein sequence ID" value="AOA58952.1"/>
    <property type="molecule type" value="Genomic_DNA"/>
</dbReference>
<evidence type="ECO:0000256" key="2">
    <source>
        <dbReference type="ARBA" id="ARBA00009142"/>
    </source>
</evidence>
<evidence type="ECO:0000313" key="8">
    <source>
        <dbReference type="Proteomes" id="UP000093391"/>
    </source>
</evidence>
<reference evidence="7 8" key="1">
    <citation type="submission" date="2016-08" db="EMBL/GenBank/DDBJ databases">
        <authorList>
            <person name="Seilhamer J.J."/>
        </authorList>
    </citation>
    <scope>NUCLEOTIDE SEQUENCE [LARGE SCALE GENOMIC DNA]</scope>
    <source>
        <strain evidence="7 8">BRTC-1</strain>
    </source>
</reference>
<sequence>MELYVLMFIAGIISGILTLLFGFGGGFVIVPLVYASIRYAMPPDSLAYDLAFKSAVATSLLLMVVNASLATYKQLQQANVLSQYIFPLAYWIALGAVSGTLLALYIDANLLKWFFAIYLLITIAECLYRNRQEQKRRQQNRRECNSVADDRQQTTQVPYTTAARALTGVEKTICGWLIGNIAAALGVGGSVMTVPLFRRCHLSMQHAVALANPLSIPVAVAGCVSYIVAYVWQPQALGSYFIGYFYLPAVFCLIVAGLIGIRIASPLLGRLSNRWHEWGYIVLLSSVLLLVIAV</sequence>
<feature type="transmembrane region" description="Helical" evidence="6">
    <location>
        <begin position="214"/>
        <end position="232"/>
    </location>
</feature>
<dbReference type="OrthoDB" id="3431260at2"/>
<dbReference type="Pfam" id="PF01925">
    <property type="entry name" value="TauE"/>
    <property type="match status" value="1"/>
</dbReference>
<name>A0A1B2M174_9GAMM</name>
<comment type="similarity">
    <text evidence="2 6">Belongs to the 4-toluene sulfonate uptake permease (TSUP) (TC 2.A.102) family.</text>
</comment>
<evidence type="ECO:0000256" key="4">
    <source>
        <dbReference type="ARBA" id="ARBA00022989"/>
    </source>
</evidence>
<gene>
    <name evidence="7" type="ORF">BFG52_11730</name>
</gene>
<dbReference type="GO" id="GO:0005886">
    <property type="term" value="C:plasma membrane"/>
    <property type="evidence" value="ECO:0007669"/>
    <property type="project" value="UniProtKB-SubCell"/>
</dbReference>
<dbReference type="Proteomes" id="UP000093391">
    <property type="component" value="Chromosome"/>
</dbReference>
<keyword evidence="4 6" id="KW-1133">Transmembrane helix</keyword>
<dbReference type="STRING" id="1789224.BFG52_11730"/>
<evidence type="ECO:0000313" key="7">
    <source>
        <dbReference type="EMBL" id="AOA58952.1"/>
    </source>
</evidence>
<keyword evidence="8" id="KW-1185">Reference proteome</keyword>
<dbReference type="AlphaFoldDB" id="A0A1B2M174"/>
<dbReference type="PANTHER" id="PTHR43701">
    <property type="entry name" value="MEMBRANE TRANSPORTER PROTEIN MJ0441-RELATED"/>
    <property type="match status" value="1"/>
</dbReference>
<comment type="subcellular location">
    <subcellularLocation>
        <location evidence="6">Cell membrane</location>
        <topology evidence="6">Multi-pass membrane protein</topology>
    </subcellularLocation>
    <subcellularLocation>
        <location evidence="1">Membrane</location>
        <topology evidence="1">Multi-pass membrane protein</topology>
    </subcellularLocation>
</comment>
<keyword evidence="3 6" id="KW-0812">Transmembrane</keyword>
<organism evidence="7 8">
    <name type="scientific">Acinetobacter larvae</name>
    <dbReference type="NCBI Taxonomy" id="1789224"/>
    <lineage>
        <taxon>Bacteria</taxon>
        <taxon>Pseudomonadati</taxon>
        <taxon>Pseudomonadota</taxon>
        <taxon>Gammaproteobacteria</taxon>
        <taxon>Moraxellales</taxon>
        <taxon>Moraxellaceae</taxon>
        <taxon>Acinetobacter</taxon>
    </lineage>
</organism>
<dbReference type="PANTHER" id="PTHR43701:SF2">
    <property type="entry name" value="MEMBRANE TRANSPORTER PROTEIN YJNA-RELATED"/>
    <property type="match status" value="1"/>
</dbReference>
<evidence type="ECO:0000256" key="3">
    <source>
        <dbReference type="ARBA" id="ARBA00022692"/>
    </source>
</evidence>